<dbReference type="InterPro" id="IPR001584">
    <property type="entry name" value="Integrase_cat-core"/>
</dbReference>
<keyword evidence="6" id="KW-1185">Reference proteome</keyword>
<dbReference type="SUPFAM" id="SSF56672">
    <property type="entry name" value="DNA/RNA polymerases"/>
    <property type="match status" value="1"/>
</dbReference>
<evidence type="ECO:0000313" key="6">
    <source>
        <dbReference type="Proteomes" id="UP000215914"/>
    </source>
</evidence>
<dbReference type="GO" id="GO:0015074">
    <property type="term" value="P:DNA integration"/>
    <property type="evidence" value="ECO:0007669"/>
    <property type="project" value="InterPro"/>
</dbReference>
<feature type="domain" description="Integrase catalytic" evidence="4">
    <location>
        <begin position="83"/>
        <end position="250"/>
    </location>
</feature>
<proteinExistence type="predicted"/>
<feature type="compositionally biased region" description="Basic and acidic residues" evidence="3">
    <location>
        <begin position="390"/>
        <end position="404"/>
    </location>
</feature>
<accession>A0A9K3NKY2</accession>
<name>A0A9K3NKY2_HELAN</name>
<keyword evidence="1" id="KW-0479">Metal-binding</keyword>
<keyword evidence="5" id="KW-0808">Transferase</keyword>
<evidence type="ECO:0000313" key="5">
    <source>
        <dbReference type="EMBL" id="KAF5804111.1"/>
    </source>
</evidence>
<dbReference type="GO" id="GO:0003964">
    <property type="term" value="F:RNA-directed DNA polymerase activity"/>
    <property type="evidence" value="ECO:0007669"/>
    <property type="project" value="UniProtKB-KW"/>
</dbReference>
<dbReference type="InterPro" id="IPR012337">
    <property type="entry name" value="RNaseH-like_sf"/>
</dbReference>
<evidence type="ECO:0000256" key="3">
    <source>
        <dbReference type="SAM" id="MobiDB-lite"/>
    </source>
</evidence>
<dbReference type="PANTHER" id="PTHR42648">
    <property type="entry name" value="TRANSPOSASE, PUTATIVE-RELATED"/>
    <property type="match status" value="1"/>
</dbReference>
<protein>
    <submittedName>
        <fullName evidence="5">RNA-directed DNA polymerase</fullName>
        <ecNumber evidence="5">2.7.7.49</ecNumber>
    </submittedName>
</protein>
<dbReference type="AlphaFoldDB" id="A0A9K3NKY2"/>
<dbReference type="Pfam" id="PF00665">
    <property type="entry name" value="rve"/>
    <property type="match status" value="1"/>
</dbReference>
<dbReference type="InterPro" id="IPR043502">
    <property type="entry name" value="DNA/RNA_pol_sf"/>
</dbReference>
<sequence length="993" mass="113697">MQDLSSRKLIGTGRCENGLYRMRIGGERMAMAVGSNLWHKRLGHASHSKLSCFDFISLKTNDETCDSCARAKFTRLPFITSFIKSKECFELLHCDIWGRYRTPSLTGANYFLTIVDDFSRSVWVYLLKRKSDASNCLISFQKMVKTQFNKNVKRIRCDNGGEFTSNRMVTFYNEEGMLLETTCPHTPQQNGVVERKHRHLLETARALKFEAKLPSTFWGECILTAAYIINKLPSTTINNKTPYEIIYNQKPNYDHMRVFGCLSYYRSTETRGDKFEERGRPGIFLGYPYGTKGYKVFDIKNKKMVVSRDVKFVEDVFPYDKINKCIEKEEGVEMFELPSWCFHDQNDMATNEVEETNTVANNSPHEVNMHMQNHFNNEPSHENVPVESNRQPDDLGPIHEEGVERSNVQAQETMQPPPRERRSRTRPARLNDYVVHLPPSIDQSQPDSDQGSSTVHPIANFISYDKFTNSHKAFLSAISSNDEPKSFKQAVQNPNWKEAMKREIRALEQNGTWTLEDLPEGKHAIGSKWVYKLKYKPDGQIERYKARLVAKGFTQMEGIDFHDTFAPVAKLVTVRTLLAVATKRNWVINQLDVNNAFLHGELDEEIYMKIPQGFEKGNENKVCRLRRSLYGLKQASRNWYQKFTTSLQQIGFEQSRADHSLLIFKSKESFVAALIYVDDVILTGNDVKKIEETKAFLDNKFSIKDLGPLKYFLGIEVTRTREGLILSQRKYILDILEDSGMMGCKPSAFPMEQNTKLAKNDEEVRADANQYRRLVGRLLYLQATRPDITYSVNVLSQFVGDPRANHMEAAMRVLRYLKGTPGQGILLSKGGGTNLVGYTDSDWLGCPDTRRSRSGYLLLLGGSPVSWKSKKQTVVSRSSAEAEYRAMASTVSEILWLRWLLKELNVEQNNATQLFCDNLAVKHIANNPVFHERTKHVEMDCYFVRERVESNEVEPLHIDTKSQIADLFTKPLGSRQLGLLLGKLGICDPHAPT</sequence>
<keyword evidence="5" id="KW-0548">Nucleotidyltransferase</keyword>
<dbReference type="EMBL" id="MNCJ02000320">
    <property type="protein sequence ID" value="KAF5804111.1"/>
    <property type="molecule type" value="Genomic_DNA"/>
</dbReference>
<dbReference type="Pfam" id="PF25597">
    <property type="entry name" value="SH3_retrovirus"/>
    <property type="match status" value="1"/>
</dbReference>
<dbReference type="SUPFAM" id="SSF53098">
    <property type="entry name" value="Ribonuclease H-like"/>
    <property type="match status" value="1"/>
</dbReference>
<organism evidence="5 6">
    <name type="scientific">Helianthus annuus</name>
    <name type="common">Common sunflower</name>
    <dbReference type="NCBI Taxonomy" id="4232"/>
    <lineage>
        <taxon>Eukaryota</taxon>
        <taxon>Viridiplantae</taxon>
        <taxon>Streptophyta</taxon>
        <taxon>Embryophyta</taxon>
        <taxon>Tracheophyta</taxon>
        <taxon>Spermatophyta</taxon>
        <taxon>Magnoliopsida</taxon>
        <taxon>eudicotyledons</taxon>
        <taxon>Gunneridae</taxon>
        <taxon>Pentapetalae</taxon>
        <taxon>asterids</taxon>
        <taxon>campanulids</taxon>
        <taxon>Asterales</taxon>
        <taxon>Asteraceae</taxon>
        <taxon>Asteroideae</taxon>
        <taxon>Heliantheae alliance</taxon>
        <taxon>Heliantheae</taxon>
        <taxon>Helianthus</taxon>
    </lineage>
</organism>
<dbReference type="Pfam" id="PF07727">
    <property type="entry name" value="RVT_2"/>
    <property type="match status" value="1"/>
</dbReference>
<dbReference type="Proteomes" id="UP000215914">
    <property type="component" value="Unassembled WGS sequence"/>
</dbReference>
<dbReference type="EC" id="2.7.7.49" evidence="5"/>
<dbReference type="GO" id="GO:0003676">
    <property type="term" value="F:nucleic acid binding"/>
    <property type="evidence" value="ECO:0007669"/>
    <property type="project" value="InterPro"/>
</dbReference>
<dbReference type="GO" id="GO:0016787">
    <property type="term" value="F:hydrolase activity"/>
    <property type="evidence" value="ECO:0007669"/>
    <property type="project" value="UniProtKB-KW"/>
</dbReference>
<evidence type="ECO:0000259" key="4">
    <source>
        <dbReference type="PROSITE" id="PS50994"/>
    </source>
</evidence>
<dbReference type="InterPro" id="IPR057670">
    <property type="entry name" value="SH3_retrovirus"/>
</dbReference>
<dbReference type="PANTHER" id="PTHR42648:SF29">
    <property type="entry name" value="RNA-DIRECTED DNA POLYMERASE"/>
    <property type="match status" value="1"/>
</dbReference>
<dbReference type="GO" id="GO:0046872">
    <property type="term" value="F:metal ion binding"/>
    <property type="evidence" value="ECO:0007669"/>
    <property type="project" value="UniProtKB-KW"/>
</dbReference>
<keyword evidence="5" id="KW-0695">RNA-directed DNA polymerase</keyword>
<dbReference type="InterPro" id="IPR036397">
    <property type="entry name" value="RNaseH_sf"/>
</dbReference>
<gene>
    <name evidence="5" type="ORF">HanXRQr2_Chr05g0193381</name>
</gene>
<reference evidence="5" key="1">
    <citation type="journal article" date="2017" name="Nature">
        <title>The sunflower genome provides insights into oil metabolism, flowering and Asterid evolution.</title>
        <authorList>
            <person name="Badouin H."/>
            <person name="Gouzy J."/>
            <person name="Grassa C.J."/>
            <person name="Murat F."/>
            <person name="Staton S.E."/>
            <person name="Cottret L."/>
            <person name="Lelandais-Briere C."/>
            <person name="Owens G.L."/>
            <person name="Carrere S."/>
            <person name="Mayjonade B."/>
            <person name="Legrand L."/>
            <person name="Gill N."/>
            <person name="Kane N.C."/>
            <person name="Bowers J.E."/>
            <person name="Hubner S."/>
            <person name="Bellec A."/>
            <person name="Berard A."/>
            <person name="Berges H."/>
            <person name="Blanchet N."/>
            <person name="Boniface M.C."/>
            <person name="Brunel D."/>
            <person name="Catrice O."/>
            <person name="Chaidir N."/>
            <person name="Claudel C."/>
            <person name="Donnadieu C."/>
            <person name="Faraut T."/>
            <person name="Fievet G."/>
            <person name="Helmstetter N."/>
            <person name="King M."/>
            <person name="Knapp S.J."/>
            <person name="Lai Z."/>
            <person name="Le Paslier M.C."/>
            <person name="Lippi Y."/>
            <person name="Lorenzon L."/>
            <person name="Mandel J.R."/>
            <person name="Marage G."/>
            <person name="Marchand G."/>
            <person name="Marquand E."/>
            <person name="Bret-Mestries E."/>
            <person name="Morien E."/>
            <person name="Nambeesan S."/>
            <person name="Nguyen T."/>
            <person name="Pegot-Espagnet P."/>
            <person name="Pouilly N."/>
            <person name="Raftis F."/>
            <person name="Sallet E."/>
            <person name="Schiex T."/>
            <person name="Thomas J."/>
            <person name="Vandecasteele C."/>
            <person name="Vares D."/>
            <person name="Vear F."/>
            <person name="Vautrin S."/>
            <person name="Crespi M."/>
            <person name="Mangin B."/>
            <person name="Burke J.M."/>
            <person name="Salse J."/>
            <person name="Munos S."/>
            <person name="Vincourt P."/>
            <person name="Rieseberg L.H."/>
            <person name="Langlade N.B."/>
        </authorList>
    </citation>
    <scope>NUCLEOTIDE SEQUENCE</scope>
    <source>
        <tissue evidence="5">Leaves</tissue>
    </source>
</reference>
<dbReference type="PROSITE" id="PS50994">
    <property type="entry name" value="INTEGRASE"/>
    <property type="match status" value="1"/>
</dbReference>
<dbReference type="InterPro" id="IPR013103">
    <property type="entry name" value="RVT_2"/>
</dbReference>
<dbReference type="Gramene" id="mRNA:HanXRQr2_Chr05g0193381">
    <property type="protein sequence ID" value="CDS:HanXRQr2_Chr05g0193381.1"/>
    <property type="gene ID" value="HanXRQr2_Chr05g0193381"/>
</dbReference>
<evidence type="ECO:0000256" key="1">
    <source>
        <dbReference type="ARBA" id="ARBA00022723"/>
    </source>
</evidence>
<dbReference type="CDD" id="cd09272">
    <property type="entry name" value="RNase_HI_RT_Ty1"/>
    <property type="match status" value="1"/>
</dbReference>
<feature type="region of interest" description="Disordered" evidence="3">
    <location>
        <begin position="373"/>
        <end position="427"/>
    </location>
</feature>
<dbReference type="Gene3D" id="3.30.420.10">
    <property type="entry name" value="Ribonuclease H-like superfamily/Ribonuclease H"/>
    <property type="match status" value="1"/>
</dbReference>
<dbReference type="InterPro" id="IPR039537">
    <property type="entry name" value="Retrotran_Ty1/copia-like"/>
</dbReference>
<reference evidence="5" key="2">
    <citation type="submission" date="2020-06" db="EMBL/GenBank/DDBJ databases">
        <title>Helianthus annuus Genome sequencing and assembly Release 2.</title>
        <authorList>
            <person name="Gouzy J."/>
            <person name="Langlade N."/>
            <person name="Munos S."/>
        </authorList>
    </citation>
    <scope>NUCLEOTIDE SEQUENCE</scope>
    <source>
        <tissue evidence="5">Leaves</tissue>
    </source>
</reference>
<keyword evidence="2" id="KW-0378">Hydrolase</keyword>
<evidence type="ECO:0000256" key="2">
    <source>
        <dbReference type="ARBA" id="ARBA00022801"/>
    </source>
</evidence>
<comment type="caution">
    <text evidence="5">The sequence shown here is derived from an EMBL/GenBank/DDBJ whole genome shotgun (WGS) entry which is preliminary data.</text>
</comment>